<gene>
    <name evidence="1" type="ORF">HMSLTHF_02570</name>
</gene>
<organism evidence="1 2">
    <name type="scientific">Vreelandella aquamarina</name>
    <dbReference type="NCBI Taxonomy" id="77097"/>
    <lineage>
        <taxon>Bacteria</taxon>
        <taxon>Pseudomonadati</taxon>
        <taxon>Pseudomonadota</taxon>
        <taxon>Gammaproteobacteria</taxon>
        <taxon>Oceanospirillales</taxon>
        <taxon>Halomonadaceae</taxon>
        <taxon>Vreelandella</taxon>
    </lineage>
</organism>
<sequence length="74" mass="8016">MDKAAIQHIMLDVEIAEIRFEHASALFDAIAKMLESGEHKTAARLAKLGHEITREGADDVSELGGSIEQEGGKQ</sequence>
<dbReference type="EMBL" id="AP022821">
    <property type="protein sequence ID" value="BCA90482.1"/>
    <property type="molecule type" value="Genomic_DNA"/>
</dbReference>
<name>A0A6F8SS00_9GAMM</name>
<reference evidence="1 2" key="1">
    <citation type="submission" date="2020-02" db="EMBL/GenBank/DDBJ databases">
        <title>Complete Genome Sequence of Halomonas meridiana strain BAA-801, Isolated from Deep Sea Thermal Vent.</title>
        <authorList>
            <person name="Takahashi Y."/>
            <person name="Takahashi H."/>
            <person name="Galipon J."/>
            <person name="Arakawa K."/>
        </authorList>
    </citation>
    <scope>NUCLEOTIDE SEQUENCE [LARGE SCALE GENOMIC DNA]</scope>
    <source>
        <strain evidence="1 2">Slthf1</strain>
    </source>
</reference>
<dbReference type="Proteomes" id="UP000503197">
    <property type="component" value="Chromosome"/>
</dbReference>
<dbReference type="RefSeq" id="WP_058578199.1">
    <property type="nucleotide sequence ID" value="NZ_AP022821.1"/>
</dbReference>
<accession>A0A6F8SS00</accession>
<evidence type="ECO:0000313" key="1">
    <source>
        <dbReference type="EMBL" id="BCA90482.1"/>
    </source>
</evidence>
<evidence type="ECO:0000313" key="2">
    <source>
        <dbReference type="Proteomes" id="UP000503197"/>
    </source>
</evidence>
<protein>
    <submittedName>
        <fullName evidence="1">Uncharacterized protein</fullName>
    </submittedName>
</protein>
<dbReference type="AlphaFoldDB" id="A0A6F8SS00"/>
<proteinExistence type="predicted"/>